<evidence type="ECO:0000313" key="2">
    <source>
        <dbReference type="EMBL" id="KAG0653164.1"/>
    </source>
</evidence>
<evidence type="ECO:0000313" key="3">
    <source>
        <dbReference type="Proteomes" id="UP000777482"/>
    </source>
</evidence>
<comment type="caution">
    <text evidence="2">The sequence shown here is derived from an EMBL/GenBank/DDBJ whole genome shotgun (WGS) entry which is preliminary data.</text>
</comment>
<feature type="compositionally biased region" description="Basic and acidic residues" evidence="1">
    <location>
        <begin position="154"/>
        <end position="164"/>
    </location>
</feature>
<accession>A0A9P6VTA1</accession>
<feature type="region of interest" description="Disordered" evidence="1">
    <location>
        <begin position="139"/>
        <end position="194"/>
    </location>
</feature>
<feature type="non-terminal residue" evidence="2">
    <location>
        <position position="1"/>
    </location>
</feature>
<name>A0A9P6VTA1_RHOMI</name>
<dbReference type="Proteomes" id="UP000777482">
    <property type="component" value="Unassembled WGS sequence"/>
</dbReference>
<sequence>AERDAAGKEELAALWTSAQQTAIVLQNGYYGRIGKFQMIEISKQGVEVKGSRTSSRAEIIWRWWGLSLAVSRASKTGKVVSKSKDEGSKFEKKLTALARQMSDELEEWWKSGGKRDVGGLAAQASTASALKFYNANFDHASGTYGNPLPQKKIRKDEKQPRDGNDSDPVSAFTQRRSRQVRTPWLKPERHLAYS</sequence>
<organism evidence="2 3">
    <name type="scientific">Rhodotorula mucilaginosa</name>
    <name type="common">Yeast</name>
    <name type="synonym">Rhodotorula rubra</name>
    <dbReference type="NCBI Taxonomy" id="5537"/>
    <lineage>
        <taxon>Eukaryota</taxon>
        <taxon>Fungi</taxon>
        <taxon>Dikarya</taxon>
        <taxon>Basidiomycota</taxon>
        <taxon>Pucciniomycotina</taxon>
        <taxon>Microbotryomycetes</taxon>
        <taxon>Sporidiobolales</taxon>
        <taxon>Sporidiobolaceae</taxon>
        <taxon>Rhodotorula</taxon>
    </lineage>
</organism>
<dbReference type="AlphaFoldDB" id="A0A9P6VTA1"/>
<evidence type="ECO:0000256" key="1">
    <source>
        <dbReference type="SAM" id="MobiDB-lite"/>
    </source>
</evidence>
<protein>
    <submittedName>
        <fullName evidence="2">Uncharacterized protein</fullName>
    </submittedName>
</protein>
<proteinExistence type="predicted"/>
<dbReference type="EMBL" id="PUHQ01000307">
    <property type="protein sequence ID" value="KAG0653164.1"/>
    <property type="molecule type" value="Genomic_DNA"/>
</dbReference>
<keyword evidence="3" id="KW-1185">Reference proteome</keyword>
<reference evidence="2 3" key="1">
    <citation type="submission" date="2020-11" db="EMBL/GenBank/DDBJ databases">
        <title>Kefir isolates.</title>
        <authorList>
            <person name="Marcisauskas S."/>
            <person name="Kim Y."/>
            <person name="Blasche S."/>
        </authorList>
    </citation>
    <scope>NUCLEOTIDE SEQUENCE [LARGE SCALE GENOMIC DNA]</scope>
    <source>
        <strain evidence="2 3">KR</strain>
    </source>
</reference>
<gene>
    <name evidence="2" type="ORF">C6P46_003717</name>
</gene>